<evidence type="ECO:0000313" key="1">
    <source>
        <dbReference type="EMBL" id="SVD95604.1"/>
    </source>
</evidence>
<organism evidence="1">
    <name type="scientific">marine metagenome</name>
    <dbReference type="NCBI Taxonomy" id="408172"/>
    <lineage>
        <taxon>unclassified sequences</taxon>
        <taxon>metagenomes</taxon>
        <taxon>ecological metagenomes</taxon>
    </lineage>
</organism>
<accession>A0A382ZJB6</accession>
<sequence length="198" mass="23642">PKNFMYLDTDVYFSMFNLSYIFRALEQINNEYYILNSQLLRLWDSSWNMISNERYIPMGYDSKIWLKYDPFKLDSEVFEYSSTIGIKELNGFKFGGGWFNVFSANLLKEIDIPDSLSSYGLDDTFVEEGCRMMKQKGYDIKQYILDNMLVCENRRYRDLNPYVNFITDKTNSDAFKQAYRDNANKHYPNELQKLSERL</sequence>
<dbReference type="EMBL" id="UINC01184408">
    <property type="protein sequence ID" value="SVD95604.1"/>
    <property type="molecule type" value="Genomic_DNA"/>
</dbReference>
<gene>
    <name evidence="1" type="ORF">METZ01_LOCUS448458</name>
</gene>
<feature type="non-terminal residue" evidence="1">
    <location>
        <position position="1"/>
    </location>
</feature>
<name>A0A382ZJB6_9ZZZZ</name>
<reference evidence="1" key="1">
    <citation type="submission" date="2018-05" db="EMBL/GenBank/DDBJ databases">
        <authorList>
            <person name="Lanie J.A."/>
            <person name="Ng W.-L."/>
            <person name="Kazmierczak K.M."/>
            <person name="Andrzejewski T.M."/>
            <person name="Davidsen T.M."/>
            <person name="Wayne K.J."/>
            <person name="Tettelin H."/>
            <person name="Glass J.I."/>
            <person name="Rusch D."/>
            <person name="Podicherti R."/>
            <person name="Tsui H.-C.T."/>
            <person name="Winkler M.E."/>
        </authorList>
    </citation>
    <scope>NUCLEOTIDE SEQUENCE</scope>
</reference>
<dbReference type="AlphaFoldDB" id="A0A382ZJB6"/>
<proteinExistence type="predicted"/>
<protein>
    <submittedName>
        <fullName evidence="1">Uncharacterized protein</fullName>
    </submittedName>
</protein>